<proteinExistence type="predicted"/>
<name>A0ABR1G6A4_AURAN</name>
<dbReference type="Proteomes" id="UP001363151">
    <property type="component" value="Unassembled WGS sequence"/>
</dbReference>
<keyword evidence="3" id="KW-1185">Reference proteome</keyword>
<evidence type="ECO:0000256" key="1">
    <source>
        <dbReference type="SAM" id="MobiDB-lite"/>
    </source>
</evidence>
<accession>A0ABR1G6A4</accession>
<reference evidence="2 3" key="1">
    <citation type="submission" date="2024-03" db="EMBL/GenBank/DDBJ databases">
        <title>Aureococcus anophagefferens CCMP1851 and Kratosvirus quantuckense: Draft genome of a second virus-susceptible host strain in the model system.</title>
        <authorList>
            <person name="Chase E."/>
            <person name="Truchon A.R."/>
            <person name="Schepens W."/>
            <person name="Wilhelm S.W."/>
        </authorList>
    </citation>
    <scope>NUCLEOTIDE SEQUENCE [LARGE SCALE GENOMIC DNA]</scope>
    <source>
        <strain evidence="2 3">CCMP1851</strain>
    </source>
</reference>
<dbReference type="EMBL" id="JBBJCI010000088">
    <property type="protein sequence ID" value="KAK7248644.1"/>
    <property type="molecule type" value="Genomic_DNA"/>
</dbReference>
<feature type="region of interest" description="Disordered" evidence="1">
    <location>
        <begin position="122"/>
        <end position="141"/>
    </location>
</feature>
<gene>
    <name evidence="2" type="ORF">SO694_00164028</name>
</gene>
<sequence length="724" mass="75887">MRLRDHDVVVASRAEKRPLVRCRGDLVYATDDDNVGAFEKYLTVKACRVDAYRVRRARWEPLHGEPRRPGALRRAAGDARERGLLAVAEADVTDYVWRDARGPGAPSSWSVVKLNAVLAPARGRRQGSRPGAAGAAEGRRGGRVVVRRRGRVGRGRRGPADQRGARAARAADPAFFGGGAFALDVTLAAPAVVVDRSGLAPGFLVFARSRDERAPRLAGRRAGGAPAPSAARVVAPCPAAPSAALLRPTQAAPARLAWVRDDAEDARFLRDPATTQILTVGGDASVVPGFRASHLVASASCDATPRRRFDARATCRPLWLMEGGFGRRPSAAGRRTARIFASDGAKAPVRFDLYEKDVAPGGVCKLRLPTTATRRATTATRSPDGASSYYEVGAEEEAAGDEFFDCVDDEARAPRARRGARAPPELRDALVVAGGGATFAGARRAPPPRAGAPVPFELGDKALCLAVSAGAAARVVAVLPRFVVLNALPCRLAVDGAAEVWRFTLARVAPLSFALDRATLVALCEAADAFGTVLAEGPPTTPGRARRRRRRRAAWRRRVAAARGAAAPADLFAALAREPRVYVDTIELGAVDLRCTLALAGAPRGAAATASTARSPLRARFVAHASGRRSSTSSGALGDLPRTVADADLAAATTALTAAAPRAAGAVSSALGDKLAGAHARDAAYFCDRARRHAARRRREGGIRSLAAGLQAARRGVADGATGR</sequence>
<protein>
    <submittedName>
        <fullName evidence="2">Uncharacterized protein</fullName>
    </submittedName>
</protein>
<organism evidence="2 3">
    <name type="scientific">Aureococcus anophagefferens</name>
    <name type="common">Harmful bloom alga</name>
    <dbReference type="NCBI Taxonomy" id="44056"/>
    <lineage>
        <taxon>Eukaryota</taxon>
        <taxon>Sar</taxon>
        <taxon>Stramenopiles</taxon>
        <taxon>Ochrophyta</taxon>
        <taxon>Pelagophyceae</taxon>
        <taxon>Pelagomonadales</taxon>
        <taxon>Pelagomonadaceae</taxon>
        <taxon>Aureococcus</taxon>
    </lineage>
</organism>
<evidence type="ECO:0000313" key="2">
    <source>
        <dbReference type="EMBL" id="KAK7248644.1"/>
    </source>
</evidence>
<evidence type="ECO:0000313" key="3">
    <source>
        <dbReference type="Proteomes" id="UP001363151"/>
    </source>
</evidence>
<comment type="caution">
    <text evidence="2">The sequence shown here is derived from an EMBL/GenBank/DDBJ whole genome shotgun (WGS) entry which is preliminary data.</text>
</comment>